<dbReference type="Proteomes" id="UP000247689">
    <property type="component" value="Unassembled WGS sequence"/>
</dbReference>
<reference evidence="2 3" key="1">
    <citation type="submission" date="2018-05" db="EMBL/GenBank/DDBJ databases">
        <title>Kangiella spongicola genome sequence.</title>
        <authorList>
            <person name="Maclea K.S."/>
            <person name="Goen A.E."/>
            <person name="Kelley C."/>
            <person name="Underriner A."/>
            <person name="Silverwood T."/>
            <person name="Trachtenberg A.M."/>
        </authorList>
    </citation>
    <scope>NUCLEOTIDE SEQUENCE [LARGE SCALE GENOMIC DNA]</scope>
    <source>
        <strain evidence="2 3">ATCC BAA-2076</strain>
    </source>
</reference>
<dbReference type="RefSeq" id="WP_110199791.1">
    <property type="nucleotide sequence ID" value="NZ_QICH01000001.1"/>
</dbReference>
<gene>
    <name evidence="2" type="ORF">DL796_02895</name>
</gene>
<evidence type="ECO:0000313" key="2">
    <source>
        <dbReference type="EMBL" id="PXF64102.1"/>
    </source>
</evidence>
<sequence length="93" mass="10288">MKKTIMTLSTVLGLVLTTSAMANDAENMKQQDLQACDMKTQQLPEEIKAQKKQSCQCVVENTDYEALVEANKNGDHAKVQEIKGKAREACKEA</sequence>
<accession>A0A318D480</accession>
<evidence type="ECO:0000256" key="1">
    <source>
        <dbReference type="SAM" id="SignalP"/>
    </source>
</evidence>
<feature type="signal peptide" evidence="1">
    <location>
        <begin position="1"/>
        <end position="22"/>
    </location>
</feature>
<evidence type="ECO:0000313" key="3">
    <source>
        <dbReference type="Proteomes" id="UP000247689"/>
    </source>
</evidence>
<dbReference type="EMBL" id="QICH01000001">
    <property type="protein sequence ID" value="PXF64102.1"/>
    <property type="molecule type" value="Genomic_DNA"/>
</dbReference>
<feature type="chain" id="PRO_5016330862" evidence="1">
    <location>
        <begin position="23"/>
        <end position="93"/>
    </location>
</feature>
<name>A0A318D480_9GAMM</name>
<dbReference type="OrthoDB" id="6197843at2"/>
<keyword evidence="1" id="KW-0732">Signal</keyword>
<keyword evidence="3" id="KW-1185">Reference proteome</keyword>
<organism evidence="2 3">
    <name type="scientific">Kangiella spongicola</name>
    <dbReference type="NCBI Taxonomy" id="796379"/>
    <lineage>
        <taxon>Bacteria</taxon>
        <taxon>Pseudomonadati</taxon>
        <taxon>Pseudomonadota</taxon>
        <taxon>Gammaproteobacteria</taxon>
        <taxon>Kangiellales</taxon>
        <taxon>Kangiellaceae</taxon>
        <taxon>Kangiella</taxon>
    </lineage>
</organism>
<proteinExistence type="predicted"/>
<dbReference type="AlphaFoldDB" id="A0A318D480"/>
<protein>
    <submittedName>
        <fullName evidence="2">Uncharacterized protein</fullName>
    </submittedName>
</protein>
<comment type="caution">
    <text evidence="2">The sequence shown here is derived from an EMBL/GenBank/DDBJ whole genome shotgun (WGS) entry which is preliminary data.</text>
</comment>